<dbReference type="PANTHER" id="PTHR36223">
    <property type="entry name" value="BETA-LACTAMASE-TYPE TRANSPEPTIDASE FOLD DOMAIN CONTAINING PROTEIN"/>
    <property type="match status" value="1"/>
</dbReference>
<feature type="region of interest" description="Disordered" evidence="1">
    <location>
        <begin position="258"/>
        <end position="311"/>
    </location>
</feature>
<evidence type="ECO:0000313" key="4">
    <source>
        <dbReference type="Proteomes" id="UP001465668"/>
    </source>
</evidence>
<feature type="region of interest" description="Disordered" evidence="1">
    <location>
        <begin position="355"/>
        <end position="414"/>
    </location>
</feature>
<evidence type="ECO:0000313" key="3">
    <source>
        <dbReference type="EMBL" id="KAK9782373.1"/>
    </source>
</evidence>
<dbReference type="Proteomes" id="UP001465668">
    <property type="component" value="Unassembled WGS sequence"/>
</dbReference>
<name>A0ABR2Y6M8_9PEZI</name>
<gene>
    <name evidence="3" type="ORF">SCAR479_00716</name>
</gene>
<accession>A0ABR2Y6M8</accession>
<feature type="compositionally biased region" description="Basic and acidic residues" evidence="1">
    <location>
        <begin position="364"/>
        <end position="374"/>
    </location>
</feature>
<dbReference type="Pfam" id="PF25534">
    <property type="entry name" value="DUF7918"/>
    <property type="match status" value="1"/>
</dbReference>
<dbReference type="PANTHER" id="PTHR36223:SF1">
    <property type="entry name" value="TRANSCRIPTION ELONGATION FACTOR EAF N-TERMINAL DOMAIN-CONTAINING PROTEIN"/>
    <property type="match status" value="1"/>
</dbReference>
<keyword evidence="4" id="KW-1185">Reference proteome</keyword>
<reference evidence="3 4" key="1">
    <citation type="submission" date="2024-02" db="EMBL/GenBank/DDBJ databases">
        <title>First draft genome assembly of two strains of Seiridium cardinale.</title>
        <authorList>
            <person name="Emiliani G."/>
            <person name="Scali E."/>
        </authorList>
    </citation>
    <scope>NUCLEOTIDE SEQUENCE [LARGE SCALE GENOMIC DNA]</scope>
    <source>
        <strain evidence="3 4">BM-138-000479</strain>
    </source>
</reference>
<sequence>MTALPTVEGLSVDILVDGNPLVKHDSTIPEADEQQLKLLVNSTHTLDFIAVDVSNIKYVVKYIEASSNKRFAFRFGKEAGFRRGCHHLGVKWQVDGFETNIRHERIDSDDPDAPWTATSTGVGTGTAQTGFFNQFFKFGDLKTVENDEYSTEDIALLTAQVRDFGVLRVFVYQMQASADVSTQTYFDAPNEVEDKIPEKALKGRALSHKVQYDVERRSAQPLSRPADVFTHPRRLPYAIFEFRYRSKEGLIQEGIIRRPPSLGNMNQDETRLRAPSLVRAKRQLPLSVREKQPASTSHRRQRPGATDRESACKRLKETRRADGKVLIDLISDNESDEEAHFNQANQQRAHVASAAQDGNASKRQNADRRVRCETVSDEESGPHRSTVASNAGRVHRQSTTLREGSVAGSDVTLG</sequence>
<feature type="domain" description="DUF7918" evidence="2">
    <location>
        <begin position="9"/>
        <end position="258"/>
    </location>
</feature>
<proteinExistence type="predicted"/>
<evidence type="ECO:0000256" key="1">
    <source>
        <dbReference type="SAM" id="MobiDB-lite"/>
    </source>
</evidence>
<comment type="caution">
    <text evidence="3">The sequence shown here is derived from an EMBL/GenBank/DDBJ whole genome shotgun (WGS) entry which is preliminary data.</text>
</comment>
<dbReference type="InterPro" id="IPR057678">
    <property type="entry name" value="DUF7918"/>
</dbReference>
<organism evidence="3 4">
    <name type="scientific">Seiridium cardinale</name>
    <dbReference type="NCBI Taxonomy" id="138064"/>
    <lineage>
        <taxon>Eukaryota</taxon>
        <taxon>Fungi</taxon>
        <taxon>Dikarya</taxon>
        <taxon>Ascomycota</taxon>
        <taxon>Pezizomycotina</taxon>
        <taxon>Sordariomycetes</taxon>
        <taxon>Xylariomycetidae</taxon>
        <taxon>Amphisphaeriales</taxon>
        <taxon>Sporocadaceae</taxon>
        <taxon>Seiridium</taxon>
    </lineage>
</organism>
<protein>
    <recommendedName>
        <fullName evidence="2">DUF7918 domain-containing protein</fullName>
    </recommendedName>
</protein>
<dbReference type="EMBL" id="JARVKM010000002">
    <property type="protein sequence ID" value="KAK9782373.1"/>
    <property type="molecule type" value="Genomic_DNA"/>
</dbReference>
<evidence type="ECO:0000259" key="2">
    <source>
        <dbReference type="Pfam" id="PF25534"/>
    </source>
</evidence>